<accession>A0A162T8J4</accession>
<keyword evidence="2" id="KW-1185">Reference proteome</keyword>
<dbReference type="Gene3D" id="3.30.70.270">
    <property type="match status" value="1"/>
</dbReference>
<dbReference type="VEuPathDB" id="FungiDB:PHYBLDRAFT_27132"/>
<organism evidence="1 2">
    <name type="scientific">Phycomyces blakesleeanus (strain ATCC 8743b / DSM 1359 / FGSC 10004 / NBRC 33097 / NRRL 1555)</name>
    <dbReference type="NCBI Taxonomy" id="763407"/>
    <lineage>
        <taxon>Eukaryota</taxon>
        <taxon>Fungi</taxon>
        <taxon>Fungi incertae sedis</taxon>
        <taxon>Mucoromycota</taxon>
        <taxon>Mucoromycotina</taxon>
        <taxon>Mucoromycetes</taxon>
        <taxon>Mucorales</taxon>
        <taxon>Phycomycetaceae</taxon>
        <taxon>Phycomyces</taxon>
    </lineage>
</organism>
<dbReference type="AlphaFoldDB" id="A0A162T8J4"/>
<dbReference type="GeneID" id="29000811"/>
<dbReference type="RefSeq" id="XP_018284942.1">
    <property type="nucleotide sequence ID" value="XM_018439905.1"/>
</dbReference>
<gene>
    <name evidence="1" type="ORF">PHYBLDRAFT_27132</name>
</gene>
<protein>
    <submittedName>
        <fullName evidence="1">Uncharacterized protein</fullName>
    </submittedName>
</protein>
<dbReference type="InterPro" id="IPR043502">
    <property type="entry name" value="DNA/RNA_pol_sf"/>
</dbReference>
<dbReference type="Proteomes" id="UP000077315">
    <property type="component" value="Unassembled WGS sequence"/>
</dbReference>
<name>A0A162T8J4_PHYB8</name>
<evidence type="ECO:0000313" key="2">
    <source>
        <dbReference type="Proteomes" id="UP000077315"/>
    </source>
</evidence>
<dbReference type="EMBL" id="KV441026">
    <property type="protein sequence ID" value="OAD66902.1"/>
    <property type="molecule type" value="Genomic_DNA"/>
</dbReference>
<dbReference type="InParanoid" id="A0A162T8J4"/>
<dbReference type="InterPro" id="IPR043128">
    <property type="entry name" value="Rev_trsase/Diguanyl_cyclase"/>
</dbReference>
<reference evidence="2" key="1">
    <citation type="submission" date="2015-06" db="EMBL/GenBank/DDBJ databases">
        <title>Expansion of signal transduction pathways in fungi by whole-genome duplication.</title>
        <authorList>
            <consortium name="DOE Joint Genome Institute"/>
            <person name="Corrochano L.M."/>
            <person name="Kuo A."/>
            <person name="Marcet-Houben M."/>
            <person name="Polaino S."/>
            <person name="Salamov A."/>
            <person name="Villalobos J.M."/>
            <person name="Alvarez M.I."/>
            <person name="Avalos J."/>
            <person name="Benito E.P."/>
            <person name="Benoit I."/>
            <person name="Burger G."/>
            <person name="Camino L.P."/>
            <person name="Canovas D."/>
            <person name="Cerda-Olmedo E."/>
            <person name="Cheng J.-F."/>
            <person name="Dominguez A."/>
            <person name="Elias M."/>
            <person name="Eslava A.P."/>
            <person name="Glaser F."/>
            <person name="Grimwood J."/>
            <person name="Gutierrez G."/>
            <person name="Heitman J."/>
            <person name="Henrissat B."/>
            <person name="Iturriaga E.A."/>
            <person name="Lang B.F."/>
            <person name="Lavin J.L."/>
            <person name="Lee S."/>
            <person name="Li W."/>
            <person name="Lindquist E."/>
            <person name="Lopez-Garcia S."/>
            <person name="Luque E.M."/>
            <person name="Marcos A.T."/>
            <person name="Martin J."/>
            <person name="McCluskey K."/>
            <person name="Medina H.R."/>
            <person name="Miralles-Duran A."/>
            <person name="Miyazaki A."/>
            <person name="Munoz-Torres E."/>
            <person name="Oguiza J.A."/>
            <person name="Ohm R."/>
            <person name="Olmedo M."/>
            <person name="Orejas M."/>
            <person name="Ortiz-Castellanos L."/>
            <person name="Pisabarro A.G."/>
            <person name="Rodriguez-Romero J."/>
            <person name="Ruiz-Herrera J."/>
            <person name="Ruiz-Vazquez R."/>
            <person name="Sanz C."/>
            <person name="Schackwitz W."/>
            <person name="Schmutz J."/>
            <person name="Shahriari M."/>
            <person name="Shelest E."/>
            <person name="Silva-Franco F."/>
            <person name="Soanes D."/>
            <person name="Syed K."/>
            <person name="Tagua V.G."/>
            <person name="Talbot N.J."/>
            <person name="Thon M."/>
            <person name="De vries R.P."/>
            <person name="Wiebenga A."/>
            <person name="Yadav J.S."/>
            <person name="Braun E.L."/>
            <person name="Baker S."/>
            <person name="Garre V."/>
            <person name="Horwitz B."/>
            <person name="Torres-Martinez S."/>
            <person name="Idnurm A."/>
            <person name="Herrera-Estrella A."/>
            <person name="Gabaldon T."/>
            <person name="Grigoriev I.V."/>
        </authorList>
    </citation>
    <scope>NUCLEOTIDE SEQUENCE [LARGE SCALE GENOMIC DNA]</scope>
    <source>
        <strain evidence="2">NRRL 1555(-)</strain>
    </source>
</reference>
<sequence length="55" mass="6447">MKHLQNIRQIFEKLRTVCMKLKQSKCFFARHEVDVLGSIITEEGISSLTRKINKV</sequence>
<dbReference type="OrthoDB" id="2204425at2759"/>
<proteinExistence type="predicted"/>
<evidence type="ECO:0000313" key="1">
    <source>
        <dbReference type="EMBL" id="OAD66902.1"/>
    </source>
</evidence>
<dbReference type="SUPFAM" id="SSF56672">
    <property type="entry name" value="DNA/RNA polymerases"/>
    <property type="match status" value="1"/>
</dbReference>